<dbReference type="RefSeq" id="WP_221341622.1">
    <property type="nucleotide sequence ID" value="NZ_JACHIN010000018.1"/>
</dbReference>
<evidence type="ECO:0000256" key="1">
    <source>
        <dbReference type="ARBA" id="ARBA00004141"/>
    </source>
</evidence>
<proteinExistence type="predicted"/>
<dbReference type="InterPro" id="IPR006153">
    <property type="entry name" value="Cation/H_exchanger_TM"/>
</dbReference>
<feature type="transmembrane region" description="Helical" evidence="8">
    <location>
        <begin position="166"/>
        <end position="190"/>
    </location>
</feature>
<feature type="transmembrane region" description="Helical" evidence="8">
    <location>
        <begin position="131"/>
        <end position="154"/>
    </location>
</feature>
<feature type="transmembrane region" description="Helical" evidence="8">
    <location>
        <begin position="97"/>
        <end position="119"/>
    </location>
</feature>
<keyword evidence="5" id="KW-0406">Ion transport</keyword>
<keyword evidence="11" id="KW-1185">Reference proteome</keyword>
<dbReference type="Proteomes" id="UP000568380">
    <property type="component" value="Unassembled WGS sequence"/>
</dbReference>
<dbReference type="Gene3D" id="1.20.1530.20">
    <property type="match status" value="1"/>
</dbReference>
<dbReference type="InterPro" id="IPR038770">
    <property type="entry name" value="Na+/solute_symporter_sf"/>
</dbReference>
<organism evidence="10 11">
    <name type="scientific">Nonomuraea endophytica</name>
    <dbReference type="NCBI Taxonomy" id="714136"/>
    <lineage>
        <taxon>Bacteria</taxon>
        <taxon>Bacillati</taxon>
        <taxon>Actinomycetota</taxon>
        <taxon>Actinomycetes</taxon>
        <taxon>Streptosporangiales</taxon>
        <taxon>Streptosporangiaceae</taxon>
        <taxon>Nonomuraea</taxon>
    </lineage>
</organism>
<feature type="transmembrane region" description="Helical" evidence="8">
    <location>
        <begin position="279"/>
        <end position="297"/>
    </location>
</feature>
<evidence type="ECO:0000259" key="9">
    <source>
        <dbReference type="Pfam" id="PF00999"/>
    </source>
</evidence>
<keyword evidence="3 8" id="KW-0812">Transmembrane</keyword>
<dbReference type="InterPro" id="IPR050794">
    <property type="entry name" value="CPA2_transporter"/>
</dbReference>
<feature type="domain" description="Cation/H+ exchanger transmembrane" evidence="9">
    <location>
        <begin position="12"/>
        <end position="391"/>
    </location>
</feature>
<evidence type="ECO:0000313" key="10">
    <source>
        <dbReference type="EMBL" id="MBB5083623.1"/>
    </source>
</evidence>
<accession>A0A7W8ACK1</accession>
<dbReference type="GO" id="GO:0016020">
    <property type="term" value="C:membrane"/>
    <property type="evidence" value="ECO:0007669"/>
    <property type="project" value="UniProtKB-SubCell"/>
</dbReference>
<keyword evidence="4 8" id="KW-1133">Transmembrane helix</keyword>
<feature type="transmembrane region" description="Helical" evidence="8">
    <location>
        <begin position="196"/>
        <end position="214"/>
    </location>
</feature>
<evidence type="ECO:0000256" key="3">
    <source>
        <dbReference type="ARBA" id="ARBA00022692"/>
    </source>
</evidence>
<reference evidence="10 11" key="1">
    <citation type="submission" date="2020-08" db="EMBL/GenBank/DDBJ databases">
        <title>Genomic Encyclopedia of Type Strains, Phase IV (KMG-IV): sequencing the most valuable type-strain genomes for metagenomic binning, comparative biology and taxonomic classification.</title>
        <authorList>
            <person name="Goeker M."/>
        </authorList>
    </citation>
    <scope>NUCLEOTIDE SEQUENCE [LARGE SCALE GENOMIC DNA]</scope>
    <source>
        <strain evidence="10 11">DSM 45385</strain>
    </source>
</reference>
<dbReference type="GO" id="GO:1902600">
    <property type="term" value="P:proton transmembrane transport"/>
    <property type="evidence" value="ECO:0007669"/>
    <property type="project" value="InterPro"/>
</dbReference>
<dbReference type="GO" id="GO:0015297">
    <property type="term" value="F:antiporter activity"/>
    <property type="evidence" value="ECO:0007669"/>
    <property type="project" value="InterPro"/>
</dbReference>
<feature type="transmembrane region" description="Helical" evidence="8">
    <location>
        <begin position="309"/>
        <end position="335"/>
    </location>
</feature>
<keyword evidence="2" id="KW-0813">Transport</keyword>
<dbReference type="PANTHER" id="PTHR32468">
    <property type="entry name" value="CATION/H + ANTIPORTER"/>
    <property type="match status" value="1"/>
</dbReference>
<evidence type="ECO:0000256" key="8">
    <source>
        <dbReference type="SAM" id="Phobius"/>
    </source>
</evidence>
<dbReference type="Pfam" id="PF00999">
    <property type="entry name" value="Na_H_Exchanger"/>
    <property type="match status" value="1"/>
</dbReference>
<feature type="transmembrane region" description="Helical" evidence="8">
    <location>
        <begin position="63"/>
        <end position="85"/>
    </location>
</feature>
<gene>
    <name evidence="10" type="ORF">HNR40_009128</name>
</gene>
<evidence type="ECO:0000256" key="6">
    <source>
        <dbReference type="ARBA" id="ARBA00023136"/>
    </source>
</evidence>
<name>A0A7W8ACK1_9ACTN</name>
<dbReference type="AlphaFoldDB" id="A0A7W8ACK1"/>
<protein>
    <submittedName>
        <fullName evidence="10">Kef-type K+ transport system membrane component KefB</fullName>
    </submittedName>
</protein>
<evidence type="ECO:0000256" key="2">
    <source>
        <dbReference type="ARBA" id="ARBA00022448"/>
    </source>
</evidence>
<feature type="transmembrane region" description="Helical" evidence="8">
    <location>
        <begin position="221"/>
        <end position="243"/>
    </location>
</feature>
<keyword evidence="6 8" id="KW-0472">Membrane</keyword>
<evidence type="ECO:0000256" key="7">
    <source>
        <dbReference type="SAM" id="MobiDB-lite"/>
    </source>
</evidence>
<comment type="caution">
    <text evidence="10">The sequence shown here is derived from an EMBL/GenBank/DDBJ whole genome shotgun (WGS) entry which is preliminary data.</text>
</comment>
<dbReference type="PANTHER" id="PTHR32468:SF0">
    <property type="entry name" value="K(+)_H(+) ANTIPORTER 1"/>
    <property type="match status" value="1"/>
</dbReference>
<feature type="transmembrane region" description="Helical" evidence="8">
    <location>
        <begin position="372"/>
        <end position="390"/>
    </location>
</feature>
<feature type="region of interest" description="Disordered" evidence="7">
    <location>
        <begin position="403"/>
        <end position="425"/>
    </location>
</feature>
<evidence type="ECO:0000313" key="11">
    <source>
        <dbReference type="Proteomes" id="UP000568380"/>
    </source>
</evidence>
<sequence>MIFLLQVCALLVTARLLGALVQRVGIPAIVGELAAGVLLGPTVLGKVTPGFFDWLFPRDPAQFHLLDVVAQLGVLLLVALTGAELDLAAARRRRRAVAAISTAGLLLPLCLGVALGRLMPAGVLPDGTDPLVFALFLGVVMGVSALPVIAKTLMDLGLFGHRVGQLIITCGALQDIAGWLLLMVVSALAVSGPPGGNKLLLLASLPVMACLLLVGRPVARAAFGVAGRSGVALIVIMTLAGAATAHAVGLEPVFGALVAGLAIRAAAPHAEQALSLVRTWVLAVLAPLFFATVGLRLDLTALAEPAVLAVSAAVLCVGVGAKFAGAWIGGAVAGMGRWERLAVGAGINARGVVEVIIATVGLRLGIVDGRMYTVIVVFAIVTSLIAPPILRYTTRRMRTSEIEATAGGTSPSLTDPAPRVSSLRN</sequence>
<dbReference type="EMBL" id="JACHIN010000018">
    <property type="protein sequence ID" value="MBB5083623.1"/>
    <property type="molecule type" value="Genomic_DNA"/>
</dbReference>
<evidence type="ECO:0000256" key="4">
    <source>
        <dbReference type="ARBA" id="ARBA00022989"/>
    </source>
</evidence>
<evidence type="ECO:0000256" key="5">
    <source>
        <dbReference type="ARBA" id="ARBA00023065"/>
    </source>
</evidence>
<comment type="subcellular location">
    <subcellularLocation>
        <location evidence="1">Membrane</location>
        <topology evidence="1">Multi-pass membrane protein</topology>
    </subcellularLocation>
</comment>